<dbReference type="EMBL" id="WHUW01000017">
    <property type="protein sequence ID" value="KAF8438100.1"/>
    <property type="molecule type" value="Genomic_DNA"/>
</dbReference>
<organism evidence="1 2">
    <name type="scientific">Boletus edulis BED1</name>
    <dbReference type="NCBI Taxonomy" id="1328754"/>
    <lineage>
        <taxon>Eukaryota</taxon>
        <taxon>Fungi</taxon>
        <taxon>Dikarya</taxon>
        <taxon>Basidiomycota</taxon>
        <taxon>Agaricomycotina</taxon>
        <taxon>Agaricomycetes</taxon>
        <taxon>Agaricomycetidae</taxon>
        <taxon>Boletales</taxon>
        <taxon>Boletineae</taxon>
        <taxon>Boletaceae</taxon>
        <taxon>Boletoideae</taxon>
        <taxon>Boletus</taxon>
    </lineage>
</organism>
<protein>
    <submittedName>
        <fullName evidence="1">Uncharacterized protein</fullName>
    </submittedName>
</protein>
<proteinExistence type="predicted"/>
<comment type="caution">
    <text evidence="1">The sequence shown here is derived from an EMBL/GenBank/DDBJ whole genome shotgun (WGS) entry which is preliminary data.</text>
</comment>
<sequence length="143" mass="15759">MFVGPGKCFESNAVDGGCWSIEIADVVIEFVHRIEPFIDVKDAVLIRHSDDNGVLQASGEEDAGDVFSGFLCERCCPERRVNLWKQRQEGVWLACWSNSDAGDVWACPLDPWRGIAAEKDNDNCPSGIDKCERANLAAKDAVI</sequence>
<reference evidence="1" key="1">
    <citation type="submission" date="2019-10" db="EMBL/GenBank/DDBJ databases">
        <authorList>
            <consortium name="DOE Joint Genome Institute"/>
            <person name="Kuo A."/>
            <person name="Miyauchi S."/>
            <person name="Kiss E."/>
            <person name="Drula E."/>
            <person name="Kohler A."/>
            <person name="Sanchez-Garcia M."/>
            <person name="Andreopoulos B."/>
            <person name="Barry K.W."/>
            <person name="Bonito G."/>
            <person name="Buee M."/>
            <person name="Carver A."/>
            <person name="Chen C."/>
            <person name="Cichocki N."/>
            <person name="Clum A."/>
            <person name="Culley D."/>
            <person name="Crous P.W."/>
            <person name="Fauchery L."/>
            <person name="Girlanda M."/>
            <person name="Hayes R."/>
            <person name="Keri Z."/>
            <person name="LaButti K."/>
            <person name="Lipzen A."/>
            <person name="Lombard V."/>
            <person name="Magnuson J."/>
            <person name="Maillard F."/>
            <person name="Morin E."/>
            <person name="Murat C."/>
            <person name="Nolan M."/>
            <person name="Ohm R."/>
            <person name="Pangilinan J."/>
            <person name="Pereira M."/>
            <person name="Perotto S."/>
            <person name="Peter M."/>
            <person name="Riley R."/>
            <person name="Sitrit Y."/>
            <person name="Stielow B."/>
            <person name="Szollosi G."/>
            <person name="Zifcakova L."/>
            <person name="Stursova M."/>
            <person name="Spatafora J.W."/>
            <person name="Tedersoo L."/>
            <person name="Vaario L.-M."/>
            <person name="Yamada A."/>
            <person name="Yan M."/>
            <person name="Wang P."/>
            <person name="Xu J."/>
            <person name="Bruns T."/>
            <person name="Baldrian P."/>
            <person name="Vilgalys R."/>
            <person name="Henrissat B."/>
            <person name="Grigoriev I.V."/>
            <person name="Hibbett D."/>
            <person name="Nagy L.G."/>
            <person name="Martin F.M."/>
        </authorList>
    </citation>
    <scope>NUCLEOTIDE SEQUENCE</scope>
    <source>
        <strain evidence="1">BED1</strain>
    </source>
</reference>
<evidence type="ECO:0000313" key="2">
    <source>
        <dbReference type="Proteomes" id="UP001194468"/>
    </source>
</evidence>
<keyword evidence="2" id="KW-1185">Reference proteome</keyword>
<reference evidence="1" key="2">
    <citation type="journal article" date="2020" name="Nat. Commun.">
        <title>Large-scale genome sequencing of mycorrhizal fungi provides insights into the early evolution of symbiotic traits.</title>
        <authorList>
            <person name="Miyauchi S."/>
            <person name="Kiss E."/>
            <person name="Kuo A."/>
            <person name="Drula E."/>
            <person name="Kohler A."/>
            <person name="Sanchez-Garcia M."/>
            <person name="Morin E."/>
            <person name="Andreopoulos B."/>
            <person name="Barry K.W."/>
            <person name="Bonito G."/>
            <person name="Buee M."/>
            <person name="Carver A."/>
            <person name="Chen C."/>
            <person name="Cichocki N."/>
            <person name="Clum A."/>
            <person name="Culley D."/>
            <person name="Crous P.W."/>
            <person name="Fauchery L."/>
            <person name="Girlanda M."/>
            <person name="Hayes R.D."/>
            <person name="Keri Z."/>
            <person name="LaButti K."/>
            <person name="Lipzen A."/>
            <person name="Lombard V."/>
            <person name="Magnuson J."/>
            <person name="Maillard F."/>
            <person name="Murat C."/>
            <person name="Nolan M."/>
            <person name="Ohm R.A."/>
            <person name="Pangilinan J."/>
            <person name="Pereira M.F."/>
            <person name="Perotto S."/>
            <person name="Peter M."/>
            <person name="Pfister S."/>
            <person name="Riley R."/>
            <person name="Sitrit Y."/>
            <person name="Stielow J.B."/>
            <person name="Szollosi G."/>
            <person name="Zifcakova L."/>
            <person name="Stursova M."/>
            <person name="Spatafora J.W."/>
            <person name="Tedersoo L."/>
            <person name="Vaario L.M."/>
            <person name="Yamada A."/>
            <person name="Yan M."/>
            <person name="Wang P."/>
            <person name="Xu J."/>
            <person name="Bruns T."/>
            <person name="Baldrian P."/>
            <person name="Vilgalys R."/>
            <person name="Dunand C."/>
            <person name="Henrissat B."/>
            <person name="Grigoriev I.V."/>
            <person name="Hibbett D."/>
            <person name="Nagy L.G."/>
            <person name="Martin F.M."/>
        </authorList>
    </citation>
    <scope>NUCLEOTIDE SEQUENCE</scope>
    <source>
        <strain evidence="1">BED1</strain>
    </source>
</reference>
<name>A0AAD4BRY3_BOLED</name>
<dbReference type="Proteomes" id="UP001194468">
    <property type="component" value="Unassembled WGS sequence"/>
</dbReference>
<dbReference type="AlphaFoldDB" id="A0AAD4BRY3"/>
<accession>A0AAD4BRY3</accession>
<evidence type="ECO:0000313" key="1">
    <source>
        <dbReference type="EMBL" id="KAF8438100.1"/>
    </source>
</evidence>
<gene>
    <name evidence="1" type="ORF">L210DRAFT_934102</name>
</gene>